<sequence>MNFTSKTILVSGSASGIGRSCAELLLEHGASVVGLDVNQSSITNEHYRHYPIDIRDEPKVTNALDEIEALYGKIDGLANCAGVYASSKPFYELDIDEWNKVISTNLTGLFILTKHAAQNMIKNNMGTIVNISCIRSRIFRPDMADYAASKGGVVALTSAMALDLEEYNIRVNSVAPGFTYTGMTAKSFDNPEVRAFSEKIIPAGKIASSADIAKVILFLLSDMADYINGETIFADGGFKISK</sequence>
<dbReference type="CDD" id="cd05233">
    <property type="entry name" value="SDR_c"/>
    <property type="match status" value="1"/>
</dbReference>
<evidence type="ECO:0000313" key="4">
    <source>
        <dbReference type="Proteomes" id="UP000480151"/>
    </source>
</evidence>
<dbReference type="PANTHER" id="PTHR24321">
    <property type="entry name" value="DEHYDROGENASES, SHORT CHAIN"/>
    <property type="match status" value="1"/>
</dbReference>
<dbReference type="EMBL" id="JAAKGU010000008">
    <property type="protein sequence ID" value="NGM84124.1"/>
    <property type="molecule type" value="Genomic_DNA"/>
</dbReference>
<accession>A0A6M1PNN6</accession>
<gene>
    <name evidence="3" type="ORF">G5B47_17030</name>
</gene>
<evidence type="ECO:0000313" key="3">
    <source>
        <dbReference type="EMBL" id="NGM84124.1"/>
    </source>
</evidence>
<dbReference type="RefSeq" id="WP_084266510.1">
    <property type="nucleotide sequence ID" value="NZ_JAAKGU010000008.1"/>
</dbReference>
<dbReference type="PRINTS" id="PR00080">
    <property type="entry name" value="SDRFAMILY"/>
</dbReference>
<name>A0A6M1PNN6_9BACL</name>
<keyword evidence="4" id="KW-1185">Reference proteome</keyword>
<evidence type="ECO:0000256" key="2">
    <source>
        <dbReference type="ARBA" id="ARBA00023002"/>
    </source>
</evidence>
<comment type="similarity">
    <text evidence="1">Belongs to the short-chain dehydrogenases/reductases (SDR) family.</text>
</comment>
<dbReference type="InterPro" id="IPR002347">
    <property type="entry name" value="SDR_fam"/>
</dbReference>
<protein>
    <submittedName>
        <fullName evidence="3">SDR family oxidoreductase</fullName>
    </submittedName>
</protein>
<reference evidence="3 4" key="1">
    <citation type="submission" date="2020-02" db="EMBL/GenBank/DDBJ databases">
        <authorList>
            <person name="Gao J."/>
            <person name="Sun J."/>
        </authorList>
    </citation>
    <scope>NUCLEOTIDE SEQUENCE [LARGE SCALE GENOMIC DNA]</scope>
    <source>
        <strain evidence="3 4">7124</strain>
    </source>
</reference>
<dbReference type="SUPFAM" id="SSF51735">
    <property type="entry name" value="NAD(P)-binding Rossmann-fold domains"/>
    <property type="match status" value="1"/>
</dbReference>
<dbReference type="FunFam" id="3.40.50.720:FF:000084">
    <property type="entry name" value="Short-chain dehydrogenase reductase"/>
    <property type="match status" value="1"/>
</dbReference>
<dbReference type="Gene3D" id="3.40.50.720">
    <property type="entry name" value="NAD(P)-binding Rossmann-like Domain"/>
    <property type="match status" value="1"/>
</dbReference>
<dbReference type="PANTHER" id="PTHR24321:SF8">
    <property type="entry name" value="ESTRADIOL 17-BETA-DEHYDROGENASE 8-RELATED"/>
    <property type="match status" value="1"/>
</dbReference>
<keyword evidence="2" id="KW-0560">Oxidoreductase</keyword>
<dbReference type="InterPro" id="IPR036291">
    <property type="entry name" value="NAD(P)-bd_dom_sf"/>
</dbReference>
<dbReference type="AlphaFoldDB" id="A0A6M1PNN6"/>
<organism evidence="3 4">
    <name type="scientific">Paenibacillus apii</name>
    <dbReference type="NCBI Taxonomy" id="1850370"/>
    <lineage>
        <taxon>Bacteria</taxon>
        <taxon>Bacillati</taxon>
        <taxon>Bacillota</taxon>
        <taxon>Bacilli</taxon>
        <taxon>Bacillales</taxon>
        <taxon>Paenibacillaceae</taxon>
        <taxon>Paenibacillus</taxon>
    </lineage>
</organism>
<evidence type="ECO:0000256" key="1">
    <source>
        <dbReference type="ARBA" id="ARBA00006484"/>
    </source>
</evidence>
<dbReference type="GO" id="GO:0016491">
    <property type="term" value="F:oxidoreductase activity"/>
    <property type="evidence" value="ECO:0007669"/>
    <property type="project" value="UniProtKB-KW"/>
</dbReference>
<dbReference type="PRINTS" id="PR00081">
    <property type="entry name" value="GDHRDH"/>
</dbReference>
<proteinExistence type="inferred from homology"/>
<dbReference type="GO" id="GO:0008206">
    <property type="term" value="P:bile acid metabolic process"/>
    <property type="evidence" value="ECO:0007669"/>
    <property type="project" value="UniProtKB-ARBA"/>
</dbReference>
<dbReference type="Pfam" id="PF13561">
    <property type="entry name" value="adh_short_C2"/>
    <property type="match status" value="1"/>
</dbReference>
<comment type="caution">
    <text evidence="3">The sequence shown here is derived from an EMBL/GenBank/DDBJ whole genome shotgun (WGS) entry which is preliminary data.</text>
</comment>
<dbReference type="Proteomes" id="UP000480151">
    <property type="component" value="Unassembled WGS sequence"/>
</dbReference>